<dbReference type="InterPro" id="IPR008966">
    <property type="entry name" value="Adhesion_dom_sf"/>
</dbReference>
<evidence type="ECO:0000259" key="9">
    <source>
        <dbReference type="Pfam" id="PF17961"/>
    </source>
</evidence>
<evidence type="ECO:0000313" key="11">
    <source>
        <dbReference type="Proteomes" id="UP000198877"/>
    </source>
</evidence>
<name>A0A1I6IU39_9MICO</name>
<dbReference type="SUPFAM" id="SSF49401">
    <property type="entry name" value="Bacterial adhesins"/>
    <property type="match status" value="1"/>
</dbReference>
<dbReference type="Gene3D" id="2.60.40.1280">
    <property type="match status" value="1"/>
</dbReference>
<evidence type="ECO:0000256" key="3">
    <source>
        <dbReference type="ARBA" id="ARBA00022525"/>
    </source>
</evidence>
<evidence type="ECO:0000256" key="2">
    <source>
        <dbReference type="ARBA" id="ARBA00022512"/>
    </source>
</evidence>
<keyword evidence="4 8" id="KW-0732">Signal</keyword>
<feature type="transmembrane region" description="Helical" evidence="7">
    <location>
        <begin position="517"/>
        <end position="539"/>
    </location>
</feature>
<evidence type="ECO:0000313" key="10">
    <source>
        <dbReference type="EMBL" id="SFR69750.1"/>
    </source>
</evidence>
<feature type="compositionally biased region" description="Pro residues" evidence="6">
    <location>
        <begin position="458"/>
        <end position="496"/>
    </location>
</feature>
<dbReference type="EMBL" id="FOYR01000003">
    <property type="protein sequence ID" value="SFR69750.1"/>
    <property type="molecule type" value="Genomic_DNA"/>
</dbReference>
<dbReference type="RefSeq" id="WP_139232274.1">
    <property type="nucleotide sequence ID" value="NZ_FOYR01000003.1"/>
</dbReference>
<evidence type="ECO:0000256" key="7">
    <source>
        <dbReference type="SAM" id="Phobius"/>
    </source>
</evidence>
<keyword evidence="7" id="KW-0472">Membrane</keyword>
<proteinExistence type="predicted"/>
<dbReference type="Pfam" id="PF17961">
    <property type="entry name" value="Big_8"/>
    <property type="match status" value="1"/>
</dbReference>
<evidence type="ECO:0000256" key="1">
    <source>
        <dbReference type="ARBA" id="ARBA00004168"/>
    </source>
</evidence>
<evidence type="ECO:0000256" key="8">
    <source>
        <dbReference type="SAM" id="SignalP"/>
    </source>
</evidence>
<keyword evidence="3" id="KW-0964">Secreted</keyword>
<evidence type="ECO:0000256" key="4">
    <source>
        <dbReference type="ARBA" id="ARBA00022729"/>
    </source>
</evidence>
<protein>
    <recommendedName>
        <fullName evidence="9">SDR-like Ig domain-containing protein</fullName>
    </recommendedName>
</protein>
<feature type="domain" description="SDR-like Ig" evidence="9">
    <location>
        <begin position="56"/>
        <end position="110"/>
    </location>
</feature>
<keyword evidence="2" id="KW-0134">Cell wall</keyword>
<dbReference type="InterPro" id="IPR041171">
    <property type="entry name" value="SDR_Ig"/>
</dbReference>
<dbReference type="InterPro" id="IPR011252">
    <property type="entry name" value="Fibrogen-bd_dom1"/>
</dbReference>
<dbReference type="GO" id="GO:0007155">
    <property type="term" value="P:cell adhesion"/>
    <property type="evidence" value="ECO:0007669"/>
    <property type="project" value="InterPro"/>
</dbReference>
<comment type="subcellular location">
    <subcellularLocation>
        <location evidence="1">Secreted</location>
        <location evidence="1">Cell wall</location>
        <topology evidence="1">Peptidoglycan-anchor</topology>
    </subcellularLocation>
</comment>
<evidence type="ECO:0000256" key="6">
    <source>
        <dbReference type="SAM" id="MobiDB-lite"/>
    </source>
</evidence>
<keyword evidence="7" id="KW-0812">Transmembrane</keyword>
<feature type="signal peptide" evidence="8">
    <location>
        <begin position="1"/>
        <end position="30"/>
    </location>
</feature>
<organism evidence="10 11">
    <name type="scientific">Microbacterium azadirachtae</name>
    <dbReference type="NCBI Taxonomy" id="582680"/>
    <lineage>
        <taxon>Bacteria</taxon>
        <taxon>Bacillati</taxon>
        <taxon>Actinomycetota</taxon>
        <taxon>Actinomycetes</taxon>
        <taxon>Micrococcales</taxon>
        <taxon>Microbacteriaceae</taxon>
        <taxon>Microbacterium</taxon>
    </lineage>
</organism>
<keyword evidence="5" id="KW-0572">Peptidoglycan-anchor</keyword>
<evidence type="ECO:0000256" key="5">
    <source>
        <dbReference type="ARBA" id="ARBA00023088"/>
    </source>
</evidence>
<feature type="region of interest" description="Disordered" evidence="6">
    <location>
        <begin position="457"/>
        <end position="507"/>
    </location>
</feature>
<gene>
    <name evidence="10" type="ORF">SAMN04488591_3061</name>
</gene>
<reference evidence="11" key="1">
    <citation type="submission" date="2016-10" db="EMBL/GenBank/DDBJ databases">
        <authorList>
            <person name="Varghese N."/>
            <person name="Submissions S."/>
        </authorList>
    </citation>
    <scope>NUCLEOTIDE SEQUENCE [LARGE SCALE GENOMIC DNA]</scope>
    <source>
        <strain evidence="11">CL127</strain>
    </source>
</reference>
<dbReference type="AlphaFoldDB" id="A0A1I6IU39"/>
<feature type="chain" id="PRO_5011436550" description="SDR-like Ig domain-containing protein" evidence="8">
    <location>
        <begin position="31"/>
        <end position="547"/>
    </location>
</feature>
<sequence>MRRRKIASTMITALLLTGAAGVATASAAQAVEQPVTITNAKVLLNGVEVDPSTVIKTGQQLRFQADWSMTGQVAAGDTFTVPLPTSVQLVSSAPFFLVEDGVNLARCVYNQDSILCTFQPGGPYGSPHGDIWFVASLKASTTGETPKWDVGGSPIALPVPIPVTQGAWTPPFGTSKSGYGEIVDGKALMTWNVYMWPGSGPAANEAVRKFDVSDTLDSSSPNQPHVLVPDSFVLTRWQRDPADPTQGVPGSSVTLPLDGSYRAGRAGYLGETFSAPVVDSARTSYSFTLDNLVYGYEYRLSYKTEATGAVSFATDLFANTATVNGKPLPATATPRAYGGGGAEASGYTSFSVAKHLTNNSKATMPDSFELVANAGSATEAVHVPSDGTPVNSGYFPVGTAISLCETVAPVPGVTWRKYVITGDGITGPDAKGCYSLDGKGGERVSLVLTNVADAVVVPPKPTPTPTPTVKPTPKPTVTPTPAPSTTPKPTSTPVPSTPATVPPTDKTGLASTGIDGAVLAAVVPIALLLVLIGGGGILLGRRRSTSN</sequence>
<dbReference type="Proteomes" id="UP000198877">
    <property type="component" value="Unassembled WGS sequence"/>
</dbReference>
<keyword evidence="7" id="KW-1133">Transmembrane helix</keyword>
<accession>A0A1I6IU39</accession>